<evidence type="ECO:0000313" key="1">
    <source>
        <dbReference type="EMBL" id="THU63221.1"/>
    </source>
</evidence>
<keyword evidence="2" id="KW-1185">Reference proteome</keyword>
<reference evidence="1 2" key="1">
    <citation type="journal article" date="2019" name="Nat. Plants">
        <title>Genome sequencing of Musa balbisiana reveals subgenome evolution and function divergence in polyploid bananas.</title>
        <authorList>
            <person name="Yao X."/>
        </authorList>
    </citation>
    <scope>NUCLEOTIDE SEQUENCE [LARGE SCALE GENOMIC DNA]</scope>
    <source>
        <strain evidence="2">cv. DH-PKW</strain>
        <tissue evidence="1">Leaves</tissue>
    </source>
</reference>
<name>A0A4S8JM74_MUSBA</name>
<dbReference type="EMBL" id="PYDT01000004">
    <property type="protein sequence ID" value="THU63221.1"/>
    <property type="molecule type" value="Genomic_DNA"/>
</dbReference>
<evidence type="ECO:0000313" key="2">
    <source>
        <dbReference type="Proteomes" id="UP000317650"/>
    </source>
</evidence>
<proteinExistence type="predicted"/>
<organism evidence="1 2">
    <name type="scientific">Musa balbisiana</name>
    <name type="common">Banana</name>
    <dbReference type="NCBI Taxonomy" id="52838"/>
    <lineage>
        <taxon>Eukaryota</taxon>
        <taxon>Viridiplantae</taxon>
        <taxon>Streptophyta</taxon>
        <taxon>Embryophyta</taxon>
        <taxon>Tracheophyta</taxon>
        <taxon>Spermatophyta</taxon>
        <taxon>Magnoliopsida</taxon>
        <taxon>Liliopsida</taxon>
        <taxon>Zingiberales</taxon>
        <taxon>Musaceae</taxon>
        <taxon>Musa</taxon>
    </lineage>
</organism>
<comment type="caution">
    <text evidence="1">The sequence shown here is derived from an EMBL/GenBank/DDBJ whole genome shotgun (WGS) entry which is preliminary data.</text>
</comment>
<accession>A0A4S8JM74</accession>
<gene>
    <name evidence="1" type="ORF">C4D60_Mb01t13440</name>
</gene>
<sequence>MYTSKKIGFSLCFGEFGIEITGFNSQIMLPACCQAIVIVLMKGCYLPRYVPHVTGHNLLTQQHSKTPEISDSKSNSSICLPTVPVNESNKTFMASNHLRFCR</sequence>
<protein>
    <submittedName>
        <fullName evidence="1">Uncharacterized protein</fullName>
    </submittedName>
</protein>
<dbReference type="AlphaFoldDB" id="A0A4S8JM74"/>
<dbReference type="Proteomes" id="UP000317650">
    <property type="component" value="Chromosome 1"/>
</dbReference>